<gene>
    <name evidence="3" type="ORF">B0H63DRAFT_520713</name>
</gene>
<evidence type="ECO:0000313" key="3">
    <source>
        <dbReference type="EMBL" id="KAK3386631.1"/>
    </source>
</evidence>
<feature type="region of interest" description="Disordered" evidence="1">
    <location>
        <begin position="434"/>
        <end position="512"/>
    </location>
</feature>
<sequence length="512" mass="55900">MSTNDPYQPGGTTNKPGFQTMDYMERGQNNTPNLSRKSIKARLRDSKAGGCFFWALFVAMVIITVVNICLFGGLTARLNEEDEQASGGAAESTATPIRTVTSTVALHTNTILTTTTIYNSAMPTRIASEAQRPLQQGQQLQGRDNIPSLAKAGVFPEEWRGHAAAQAIKSDVAGIKKREILPTHVHSMGVKARSAEATATPLPEAGAEENTIAGPVIWVPTDDNGDNAVPIGVDLTLDPKPEIKLMPNGFPEAIDYFGNEEHADLLRGMWPEAPDWAIEKIVFNYPDAIIPWNDALEYVPMFRLRRGHYNFCTPHLPIGPFPPWGPFSPAAPFITLKNNILPTDHPLFKPPLSARAAEPTTPPPAPKPTRILQSADPRFNELPSNLPNAHRAKATHPGYQWPLTPSGYRDNIVIPPTPLPKVVKQQHHPDKRDTAAILPTDHTLLKPLPSIKPRNPGPPPPVPGNGGGFAVPDDMKEGDQRFNEIPPQKNAHRARLGHPGYRMPSTPNVSEV</sequence>
<organism evidence="3 4">
    <name type="scientific">Podospora didyma</name>
    <dbReference type="NCBI Taxonomy" id="330526"/>
    <lineage>
        <taxon>Eukaryota</taxon>
        <taxon>Fungi</taxon>
        <taxon>Dikarya</taxon>
        <taxon>Ascomycota</taxon>
        <taxon>Pezizomycotina</taxon>
        <taxon>Sordariomycetes</taxon>
        <taxon>Sordariomycetidae</taxon>
        <taxon>Sordariales</taxon>
        <taxon>Podosporaceae</taxon>
        <taxon>Podospora</taxon>
    </lineage>
</organism>
<accession>A0AAE0U0S1</accession>
<proteinExistence type="predicted"/>
<reference evidence="3" key="2">
    <citation type="submission" date="2023-06" db="EMBL/GenBank/DDBJ databases">
        <authorList>
            <consortium name="Lawrence Berkeley National Laboratory"/>
            <person name="Haridas S."/>
            <person name="Hensen N."/>
            <person name="Bonometti L."/>
            <person name="Westerberg I."/>
            <person name="Brannstrom I.O."/>
            <person name="Guillou S."/>
            <person name="Cros-Aarteil S."/>
            <person name="Calhoun S."/>
            <person name="Kuo A."/>
            <person name="Mondo S."/>
            <person name="Pangilinan J."/>
            <person name="Riley R."/>
            <person name="LaButti K."/>
            <person name="Andreopoulos B."/>
            <person name="Lipzen A."/>
            <person name="Chen C."/>
            <person name="Yanf M."/>
            <person name="Daum C."/>
            <person name="Ng V."/>
            <person name="Clum A."/>
            <person name="Steindorff A."/>
            <person name="Ohm R."/>
            <person name="Martin F."/>
            <person name="Silar P."/>
            <person name="Natvig D."/>
            <person name="Lalanne C."/>
            <person name="Gautier V."/>
            <person name="Ament-velasquez S.L."/>
            <person name="Kruys A."/>
            <person name="Hutchinson M.I."/>
            <person name="Powell A.J."/>
            <person name="Barry K."/>
            <person name="Miller A.N."/>
            <person name="Grigoriev I.V."/>
            <person name="Debuchy R."/>
            <person name="Gladieux P."/>
            <person name="Thoren M.H."/>
            <person name="Johannesson H."/>
        </authorList>
    </citation>
    <scope>NUCLEOTIDE SEQUENCE</scope>
    <source>
        <strain evidence="3">CBS 232.78</strain>
    </source>
</reference>
<keyword evidence="4" id="KW-1185">Reference proteome</keyword>
<name>A0AAE0U0S1_9PEZI</name>
<dbReference type="EMBL" id="JAULSW010000003">
    <property type="protein sequence ID" value="KAK3386631.1"/>
    <property type="molecule type" value="Genomic_DNA"/>
</dbReference>
<feature type="compositionally biased region" description="Basic and acidic residues" evidence="1">
    <location>
        <begin position="473"/>
        <end position="482"/>
    </location>
</feature>
<feature type="region of interest" description="Disordered" evidence="1">
    <location>
        <begin position="350"/>
        <end position="372"/>
    </location>
</feature>
<keyword evidence="2" id="KW-1133">Transmembrane helix</keyword>
<evidence type="ECO:0000256" key="2">
    <source>
        <dbReference type="SAM" id="Phobius"/>
    </source>
</evidence>
<dbReference type="AlphaFoldDB" id="A0AAE0U0S1"/>
<feature type="transmembrane region" description="Helical" evidence="2">
    <location>
        <begin position="52"/>
        <end position="74"/>
    </location>
</feature>
<protein>
    <submittedName>
        <fullName evidence="3">Uncharacterized protein</fullName>
    </submittedName>
</protein>
<evidence type="ECO:0000256" key="1">
    <source>
        <dbReference type="SAM" id="MobiDB-lite"/>
    </source>
</evidence>
<reference evidence="3" key="1">
    <citation type="journal article" date="2023" name="Mol. Phylogenet. Evol.">
        <title>Genome-scale phylogeny and comparative genomics of the fungal order Sordariales.</title>
        <authorList>
            <person name="Hensen N."/>
            <person name="Bonometti L."/>
            <person name="Westerberg I."/>
            <person name="Brannstrom I.O."/>
            <person name="Guillou S."/>
            <person name="Cros-Aarteil S."/>
            <person name="Calhoun S."/>
            <person name="Haridas S."/>
            <person name="Kuo A."/>
            <person name="Mondo S."/>
            <person name="Pangilinan J."/>
            <person name="Riley R."/>
            <person name="LaButti K."/>
            <person name="Andreopoulos B."/>
            <person name="Lipzen A."/>
            <person name="Chen C."/>
            <person name="Yan M."/>
            <person name="Daum C."/>
            <person name="Ng V."/>
            <person name="Clum A."/>
            <person name="Steindorff A."/>
            <person name="Ohm R.A."/>
            <person name="Martin F."/>
            <person name="Silar P."/>
            <person name="Natvig D.O."/>
            <person name="Lalanne C."/>
            <person name="Gautier V."/>
            <person name="Ament-Velasquez S.L."/>
            <person name="Kruys A."/>
            <person name="Hutchinson M.I."/>
            <person name="Powell A.J."/>
            <person name="Barry K."/>
            <person name="Miller A.N."/>
            <person name="Grigoriev I.V."/>
            <person name="Debuchy R."/>
            <person name="Gladieux P."/>
            <person name="Hiltunen Thoren M."/>
            <person name="Johannesson H."/>
        </authorList>
    </citation>
    <scope>NUCLEOTIDE SEQUENCE</scope>
    <source>
        <strain evidence="3">CBS 232.78</strain>
    </source>
</reference>
<keyword evidence="2" id="KW-0812">Transmembrane</keyword>
<keyword evidence="2" id="KW-0472">Membrane</keyword>
<evidence type="ECO:0000313" key="4">
    <source>
        <dbReference type="Proteomes" id="UP001285441"/>
    </source>
</evidence>
<dbReference type="Proteomes" id="UP001285441">
    <property type="component" value="Unassembled WGS sequence"/>
</dbReference>
<comment type="caution">
    <text evidence="3">The sequence shown here is derived from an EMBL/GenBank/DDBJ whole genome shotgun (WGS) entry which is preliminary data.</text>
</comment>